<name>S7TDA8_9BACT</name>
<evidence type="ECO:0000313" key="2">
    <source>
        <dbReference type="Proteomes" id="UP000014975"/>
    </source>
</evidence>
<reference evidence="1 2" key="1">
    <citation type="journal article" date="2013" name="Genome Announc.">
        <title>Draft genome sequences for three mercury-methylating, sulfate-reducing bacteria.</title>
        <authorList>
            <person name="Brown S.D."/>
            <person name="Hurt R.A.Jr."/>
            <person name="Gilmour C.C."/>
            <person name="Elias D.A."/>
        </authorList>
    </citation>
    <scope>NUCLEOTIDE SEQUENCE [LARGE SCALE GENOMIC DNA]</scope>
    <source>
        <strain evidence="1 2">DSM 16529</strain>
    </source>
</reference>
<evidence type="ECO:0000313" key="1">
    <source>
        <dbReference type="EMBL" id="EPR34636.1"/>
    </source>
</evidence>
<dbReference type="Pfam" id="PF13424">
    <property type="entry name" value="TPR_12"/>
    <property type="match status" value="1"/>
</dbReference>
<dbReference type="SUPFAM" id="SSF48452">
    <property type="entry name" value="TPR-like"/>
    <property type="match status" value="1"/>
</dbReference>
<dbReference type="InterPro" id="IPR011990">
    <property type="entry name" value="TPR-like_helical_dom_sf"/>
</dbReference>
<dbReference type="STRING" id="1121439.dsat_2678"/>
<proteinExistence type="predicted"/>
<gene>
    <name evidence="1" type="ORF">dsat_2678</name>
</gene>
<protein>
    <submittedName>
        <fullName evidence="1">TPR repeat-containing protein</fullName>
    </submittedName>
</protein>
<sequence>MCACKAIGEIVKSGMDAFNDGNHTEALERLNEALAEAARVGSPIHQAKIRSNMALVQRMQGDVRSARRNYELALENVAMRLGADNPLYQRIRHNLDSLLAAA</sequence>
<dbReference type="Gene3D" id="1.25.40.10">
    <property type="entry name" value="Tetratricopeptide repeat domain"/>
    <property type="match status" value="1"/>
</dbReference>
<dbReference type="AlphaFoldDB" id="S7TDA8"/>
<accession>S7TDA8</accession>
<keyword evidence="2" id="KW-1185">Reference proteome</keyword>
<organism evidence="1 2">
    <name type="scientific">Alkalidesulfovibrio alkalitolerans DSM 16529</name>
    <dbReference type="NCBI Taxonomy" id="1121439"/>
    <lineage>
        <taxon>Bacteria</taxon>
        <taxon>Pseudomonadati</taxon>
        <taxon>Thermodesulfobacteriota</taxon>
        <taxon>Desulfovibrionia</taxon>
        <taxon>Desulfovibrionales</taxon>
        <taxon>Desulfovibrionaceae</taxon>
        <taxon>Alkalidesulfovibrio</taxon>
    </lineage>
</organism>
<comment type="caution">
    <text evidence="1">The sequence shown here is derived from an EMBL/GenBank/DDBJ whole genome shotgun (WGS) entry which is preliminary data.</text>
</comment>
<dbReference type="OrthoDB" id="5461261at2"/>
<dbReference type="EMBL" id="ATHI01000007">
    <property type="protein sequence ID" value="EPR34636.1"/>
    <property type="molecule type" value="Genomic_DNA"/>
</dbReference>
<dbReference type="Proteomes" id="UP000014975">
    <property type="component" value="Unassembled WGS sequence"/>
</dbReference>
<dbReference type="PATRIC" id="fig|1121439.3.peg.1082"/>
<dbReference type="RefSeq" id="WP_020886563.1">
    <property type="nucleotide sequence ID" value="NZ_ATHI01000007.1"/>
</dbReference>
<dbReference type="eggNOG" id="ENOG50318H1">
    <property type="taxonomic scope" value="Bacteria"/>
</dbReference>